<dbReference type="Pfam" id="PF11951">
    <property type="entry name" value="Fungal_trans_2"/>
    <property type="match status" value="1"/>
</dbReference>
<keyword evidence="1" id="KW-0539">Nucleus</keyword>
<dbReference type="SUPFAM" id="SSF57701">
    <property type="entry name" value="Zn2/Cys6 DNA-binding domain"/>
    <property type="match status" value="1"/>
</dbReference>
<evidence type="ECO:0000256" key="2">
    <source>
        <dbReference type="SAM" id="MobiDB-lite"/>
    </source>
</evidence>
<dbReference type="InterPro" id="IPR001138">
    <property type="entry name" value="Zn2Cys6_DnaBD"/>
</dbReference>
<protein>
    <recommendedName>
        <fullName evidence="3">Zn(2)-C6 fungal-type domain-containing protein</fullName>
    </recommendedName>
</protein>
<organism evidence="4 5">
    <name type="scientific">Cladorrhinum samala</name>
    <dbReference type="NCBI Taxonomy" id="585594"/>
    <lineage>
        <taxon>Eukaryota</taxon>
        <taxon>Fungi</taxon>
        <taxon>Dikarya</taxon>
        <taxon>Ascomycota</taxon>
        <taxon>Pezizomycotina</taxon>
        <taxon>Sordariomycetes</taxon>
        <taxon>Sordariomycetidae</taxon>
        <taxon>Sordariales</taxon>
        <taxon>Podosporaceae</taxon>
        <taxon>Cladorrhinum</taxon>
    </lineage>
</organism>
<gene>
    <name evidence="4" type="ORF">QBC42DRAFT_272466</name>
</gene>
<reference evidence="4" key="2">
    <citation type="submission" date="2023-06" db="EMBL/GenBank/DDBJ databases">
        <authorList>
            <consortium name="Lawrence Berkeley National Laboratory"/>
            <person name="Mondo S.J."/>
            <person name="Hensen N."/>
            <person name="Bonometti L."/>
            <person name="Westerberg I."/>
            <person name="Brannstrom I.O."/>
            <person name="Guillou S."/>
            <person name="Cros-Aarteil S."/>
            <person name="Calhoun S."/>
            <person name="Haridas S."/>
            <person name="Kuo A."/>
            <person name="Pangilinan J."/>
            <person name="Riley R."/>
            <person name="Labutti K."/>
            <person name="Andreopoulos B."/>
            <person name="Lipzen A."/>
            <person name="Chen C."/>
            <person name="Yanf M."/>
            <person name="Daum C."/>
            <person name="Ng V."/>
            <person name="Clum A."/>
            <person name="Steindorff A."/>
            <person name="Ohm R."/>
            <person name="Martin F."/>
            <person name="Silar P."/>
            <person name="Natvig D."/>
            <person name="Lalanne C."/>
            <person name="Gautier V."/>
            <person name="Ament-Velasquez S.L."/>
            <person name="Kruys A."/>
            <person name="Hutchinson M.I."/>
            <person name="Powell A.J."/>
            <person name="Barry K."/>
            <person name="Miller A.N."/>
            <person name="Grigoriev I.V."/>
            <person name="Debuchy R."/>
            <person name="Gladieux P."/>
            <person name="Thoren M.H."/>
            <person name="Johannesson H."/>
        </authorList>
    </citation>
    <scope>NUCLEOTIDE SEQUENCE</scope>
    <source>
        <strain evidence="4">PSN324</strain>
    </source>
</reference>
<dbReference type="Pfam" id="PF00172">
    <property type="entry name" value="Zn_clus"/>
    <property type="match status" value="1"/>
</dbReference>
<accession>A0AAV9HI60</accession>
<name>A0AAV9HI60_9PEZI</name>
<dbReference type="PANTHER" id="PTHR47657">
    <property type="entry name" value="STEROL REGULATORY ELEMENT-BINDING PROTEIN ECM22"/>
    <property type="match status" value="1"/>
</dbReference>
<feature type="region of interest" description="Disordered" evidence="2">
    <location>
        <begin position="1"/>
        <end position="27"/>
    </location>
</feature>
<dbReference type="SMART" id="SM00066">
    <property type="entry name" value="GAL4"/>
    <property type="match status" value="1"/>
</dbReference>
<feature type="region of interest" description="Disordered" evidence="2">
    <location>
        <begin position="53"/>
        <end position="109"/>
    </location>
</feature>
<dbReference type="CDD" id="cd00067">
    <property type="entry name" value="GAL4"/>
    <property type="match status" value="1"/>
</dbReference>
<feature type="compositionally biased region" description="Low complexity" evidence="2">
    <location>
        <begin position="97"/>
        <end position="109"/>
    </location>
</feature>
<dbReference type="GO" id="GO:0000981">
    <property type="term" value="F:DNA-binding transcription factor activity, RNA polymerase II-specific"/>
    <property type="evidence" value="ECO:0007669"/>
    <property type="project" value="InterPro"/>
</dbReference>
<dbReference type="InterPro" id="IPR021858">
    <property type="entry name" value="Fun_TF"/>
</dbReference>
<evidence type="ECO:0000313" key="5">
    <source>
        <dbReference type="Proteomes" id="UP001321749"/>
    </source>
</evidence>
<feature type="region of interest" description="Disordered" evidence="2">
    <location>
        <begin position="281"/>
        <end position="313"/>
    </location>
</feature>
<dbReference type="AlphaFoldDB" id="A0AAV9HI60"/>
<dbReference type="Gene3D" id="4.10.240.10">
    <property type="entry name" value="Zn(2)-C6 fungal-type DNA-binding domain"/>
    <property type="match status" value="1"/>
</dbReference>
<dbReference type="EMBL" id="MU865013">
    <property type="protein sequence ID" value="KAK4460383.1"/>
    <property type="molecule type" value="Genomic_DNA"/>
</dbReference>
<comment type="caution">
    <text evidence="4">The sequence shown here is derived from an EMBL/GenBank/DDBJ whole genome shotgun (WGS) entry which is preliminary data.</text>
</comment>
<proteinExistence type="predicted"/>
<evidence type="ECO:0000259" key="3">
    <source>
        <dbReference type="PROSITE" id="PS50048"/>
    </source>
</evidence>
<evidence type="ECO:0000313" key="4">
    <source>
        <dbReference type="EMBL" id="KAK4460383.1"/>
    </source>
</evidence>
<dbReference type="Proteomes" id="UP001321749">
    <property type="component" value="Unassembled WGS sequence"/>
</dbReference>
<dbReference type="GO" id="GO:0008270">
    <property type="term" value="F:zinc ion binding"/>
    <property type="evidence" value="ECO:0007669"/>
    <property type="project" value="InterPro"/>
</dbReference>
<dbReference type="PROSITE" id="PS00463">
    <property type="entry name" value="ZN2_CY6_FUNGAL_1"/>
    <property type="match status" value="1"/>
</dbReference>
<dbReference type="PANTHER" id="PTHR47657:SF13">
    <property type="entry name" value="ZN(2)-C6 FUNGAL-TYPE DOMAIN-CONTAINING PROTEIN-RELATED"/>
    <property type="match status" value="1"/>
</dbReference>
<sequence>MEDQHHHPVPGDARKSRRRHKKSRHGCQYCKRRRIKCDEIKPVCSNCSRASVRCSYAPPGSRPEEAPDLGSRKKGRPRKNWTVVSVRRSATPPAEPTGPALTTPPSLTPASAESSGWCVEKPLHLPWDAEDLELFFHYLGEVCAGMGTDDTQLWRERVPRLAFRRHGVLHLLLASSALHLARKEPFRARLLEERAEMHLTIGLRRATEIMPCLSTENHAELYVSTILVCICSFAKQPGPRNLLVVAEGSEVAWMELFRGVRTIVETFGLSSVYSGELGASPADAQGGQQVVEVSRQHGDDQVSPGELSNHDPANINTGIGWEGALDRLSGLISSSTDEAARGACQSALGMMTWCFQDMFGTSARPKAAVDAKFSTVMAWTYCLSDEYISALRQKDPASLVLLAHYAVLLQTLDAVWFMRGWAAHVLRGVSEILGPAWSEWLQWPTLQISDTGALIPTEAPISQ</sequence>
<dbReference type="InterPro" id="IPR052400">
    <property type="entry name" value="Zn2-C6_fungal_TF"/>
</dbReference>
<keyword evidence="5" id="KW-1185">Reference proteome</keyword>
<feature type="domain" description="Zn(2)-C6 fungal-type" evidence="3">
    <location>
        <begin position="26"/>
        <end position="56"/>
    </location>
</feature>
<reference evidence="4" key="1">
    <citation type="journal article" date="2023" name="Mol. Phylogenet. Evol.">
        <title>Genome-scale phylogeny and comparative genomics of the fungal order Sordariales.</title>
        <authorList>
            <person name="Hensen N."/>
            <person name="Bonometti L."/>
            <person name="Westerberg I."/>
            <person name="Brannstrom I.O."/>
            <person name="Guillou S."/>
            <person name="Cros-Aarteil S."/>
            <person name="Calhoun S."/>
            <person name="Haridas S."/>
            <person name="Kuo A."/>
            <person name="Mondo S."/>
            <person name="Pangilinan J."/>
            <person name="Riley R."/>
            <person name="LaButti K."/>
            <person name="Andreopoulos B."/>
            <person name="Lipzen A."/>
            <person name="Chen C."/>
            <person name="Yan M."/>
            <person name="Daum C."/>
            <person name="Ng V."/>
            <person name="Clum A."/>
            <person name="Steindorff A."/>
            <person name="Ohm R.A."/>
            <person name="Martin F."/>
            <person name="Silar P."/>
            <person name="Natvig D.O."/>
            <person name="Lalanne C."/>
            <person name="Gautier V."/>
            <person name="Ament-Velasquez S.L."/>
            <person name="Kruys A."/>
            <person name="Hutchinson M.I."/>
            <person name="Powell A.J."/>
            <person name="Barry K."/>
            <person name="Miller A.N."/>
            <person name="Grigoriev I.V."/>
            <person name="Debuchy R."/>
            <person name="Gladieux P."/>
            <person name="Hiltunen Thoren M."/>
            <person name="Johannesson H."/>
        </authorList>
    </citation>
    <scope>NUCLEOTIDE SEQUENCE</scope>
    <source>
        <strain evidence="4">PSN324</strain>
    </source>
</reference>
<dbReference type="PROSITE" id="PS50048">
    <property type="entry name" value="ZN2_CY6_FUNGAL_2"/>
    <property type="match status" value="1"/>
</dbReference>
<feature type="compositionally biased region" description="Basic residues" evidence="2">
    <location>
        <begin position="15"/>
        <end position="27"/>
    </location>
</feature>
<evidence type="ECO:0000256" key="1">
    <source>
        <dbReference type="ARBA" id="ARBA00023242"/>
    </source>
</evidence>
<dbReference type="InterPro" id="IPR036864">
    <property type="entry name" value="Zn2-C6_fun-type_DNA-bd_sf"/>
</dbReference>